<proteinExistence type="predicted"/>
<keyword evidence="2" id="KW-1185">Reference proteome</keyword>
<dbReference type="Proteomes" id="UP001152320">
    <property type="component" value="Chromosome 19"/>
</dbReference>
<dbReference type="AlphaFoldDB" id="A0A9Q0YKZ2"/>
<comment type="caution">
    <text evidence="1">The sequence shown here is derived from an EMBL/GenBank/DDBJ whole genome shotgun (WGS) entry which is preliminary data.</text>
</comment>
<evidence type="ECO:0000313" key="1">
    <source>
        <dbReference type="EMBL" id="KAJ8023220.1"/>
    </source>
</evidence>
<sequence length="96" mass="11181">MCEQTIVFAVRNPMKLYCVRSGTFHAYERYLSVCAHITIAIICAVHASHERLGTYPAYVRTYLHTTERTKLSTLTAIRCNSELWPRWTLKEILLTF</sequence>
<reference evidence="1" key="1">
    <citation type="submission" date="2021-10" db="EMBL/GenBank/DDBJ databases">
        <title>Tropical sea cucumber genome reveals ecological adaptation and Cuvierian tubules defense mechanism.</title>
        <authorList>
            <person name="Chen T."/>
        </authorList>
    </citation>
    <scope>NUCLEOTIDE SEQUENCE</scope>
    <source>
        <strain evidence="1">Nanhai2018</strain>
        <tissue evidence="1">Muscle</tissue>
    </source>
</reference>
<protein>
    <submittedName>
        <fullName evidence="1">Uncharacterized protein</fullName>
    </submittedName>
</protein>
<name>A0A9Q0YKZ2_HOLLE</name>
<accession>A0A9Q0YKZ2</accession>
<dbReference type="EMBL" id="JAIZAY010000019">
    <property type="protein sequence ID" value="KAJ8023220.1"/>
    <property type="molecule type" value="Genomic_DNA"/>
</dbReference>
<evidence type="ECO:0000313" key="2">
    <source>
        <dbReference type="Proteomes" id="UP001152320"/>
    </source>
</evidence>
<organism evidence="1 2">
    <name type="scientific">Holothuria leucospilota</name>
    <name type="common">Black long sea cucumber</name>
    <name type="synonym">Mertensiothuria leucospilota</name>
    <dbReference type="NCBI Taxonomy" id="206669"/>
    <lineage>
        <taxon>Eukaryota</taxon>
        <taxon>Metazoa</taxon>
        <taxon>Echinodermata</taxon>
        <taxon>Eleutherozoa</taxon>
        <taxon>Echinozoa</taxon>
        <taxon>Holothuroidea</taxon>
        <taxon>Aspidochirotacea</taxon>
        <taxon>Aspidochirotida</taxon>
        <taxon>Holothuriidae</taxon>
        <taxon>Holothuria</taxon>
    </lineage>
</organism>
<gene>
    <name evidence="1" type="ORF">HOLleu_35556</name>
</gene>